<keyword evidence="4 7" id="KW-0812">Transmembrane</keyword>
<feature type="transmembrane region" description="Helical" evidence="7">
    <location>
        <begin position="139"/>
        <end position="157"/>
    </location>
</feature>
<feature type="transmembrane region" description="Helical" evidence="7">
    <location>
        <begin position="106"/>
        <end position="127"/>
    </location>
</feature>
<feature type="domain" description="ABC transmembrane type-1" evidence="8">
    <location>
        <begin position="75"/>
        <end position="266"/>
    </location>
</feature>
<reference evidence="9" key="1">
    <citation type="submission" date="2023-02" db="EMBL/GenBank/DDBJ databases">
        <title>Kitasatospora phosalacinea NBRC 14627.</title>
        <authorList>
            <person name="Ichikawa N."/>
            <person name="Sato H."/>
            <person name="Tonouchi N."/>
        </authorList>
    </citation>
    <scope>NUCLEOTIDE SEQUENCE</scope>
    <source>
        <strain evidence="9">NBRC 14627</strain>
    </source>
</reference>
<comment type="similarity">
    <text evidence="7">Belongs to the binding-protein-dependent transport system permease family.</text>
</comment>
<protein>
    <submittedName>
        <fullName evidence="9">Peptide ABC transporter permease</fullName>
    </submittedName>
</protein>
<evidence type="ECO:0000256" key="7">
    <source>
        <dbReference type="RuleBase" id="RU363032"/>
    </source>
</evidence>
<accession>A0A9W6V628</accession>
<dbReference type="SUPFAM" id="SSF161098">
    <property type="entry name" value="MetI-like"/>
    <property type="match status" value="1"/>
</dbReference>
<evidence type="ECO:0000313" key="10">
    <source>
        <dbReference type="Proteomes" id="UP001165041"/>
    </source>
</evidence>
<dbReference type="EMBL" id="BSSA01000028">
    <property type="protein sequence ID" value="GLW73817.1"/>
    <property type="molecule type" value="Genomic_DNA"/>
</dbReference>
<dbReference type="Pfam" id="PF00528">
    <property type="entry name" value="BPD_transp_1"/>
    <property type="match status" value="1"/>
</dbReference>
<evidence type="ECO:0000256" key="5">
    <source>
        <dbReference type="ARBA" id="ARBA00022989"/>
    </source>
</evidence>
<feature type="transmembrane region" description="Helical" evidence="7">
    <location>
        <begin position="75"/>
        <end position="99"/>
    </location>
</feature>
<keyword evidence="5 7" id="KW-1133">Transmembrane helix</keyword>
<dbReference type="Gene3D" id="1.10.3720.10">
    <property type="entry name" value="MetI-like"/>
    <property type="match status" value="1"/>
</dbReference>
<keyword evidence="2 7" id="KW-0813">Transport</keyword>
<dbReference type="GO" id="GO:0005886">
    <property type="term" value="C:plasma membrane"/>
    <property type="evidence" value="ECO:0007669"/>
    <property type="project" value="UniProtKB-SubCell"/>
</dbReference>
<dbReference type="PANTHER" id="PTHR43386:SF1">
    <property type="entry name" value="D,D-DIPEPTIDE TRANSPORT SYSTEM PERMEASE PROTEIN DDPC-RELATED"/>
    <property type="match status" value="1"/>
</dbReference>
<dbReference type="InterPro" id="IPR050366">
    <property type="entry name" value="BP-dependent_transpt_permease"/>
</dbReference>
<dbReference type="Proteomes" id="UP001165041">
    <property type="component" value="Unassembled WGS sequence"/>
</dbReference>
<proteinExistence type="inferred from homology"/>
<comment type="caution">
    <text evidence="9">The sequence shown here is derived from an EMBL/GenBank/DDBJ whole genome shotgun (WGS) entry which is preliminary data.</text>
</comment>
<feature type="transmembrane region" description="Helical" evidence="7">
    <location>
        <begin position="245"/>
        <end position="269"/>
    </location>
</feature>
<dbReference type="AlphaFoldDB" id="A0A9W6V628"/>
<dbReference type="Pfam" id="PF12911">
    <property type="entry name" value="OppC_N"/>
    <property type="match status" value="1"/>
</dbReference>
<gene>
    <name evidence="9" type="ORF">Kpho02_61150</name>
</gene>
<keyword evidence="6 7" id="KW-0472">Membrane</keyword>
<evidence type="ECO:0000256" key="4">
    <source>
        <dbReference type="ARBA" id="ARBA00022692"/>
    </source>
</evidence>
<dbReference type="InterPro" id="IPR025966">
    <property type="entry name" value="OppC_N"/>
</dbReference>
<dbReference type="GO" id="GO:0071916">
    <property type="term" value="F:dipeptide transmembrane transporter activity"/>
    <property type="evidence" value="ECO:0007669"/>
    <property type="project" value="TreeGrafter"/>
</dbReference>
<name>A0A9W6V628_9ACTN</name>
<keyword evidence="3" id="KW-1003">Cell membrane</keyword>
<evidence type="ECO:0000256" key="1">
    <source>
        <dbReference type="ARBA" id="ARBA00004651"/>
    </source>
</evidence>
<organism evidence="9 10">
    <name type="scientific">Kitasatospora phosalacinea</name>
    <dbReference type="NCBI Taxonomy" id="2065"/>
    <lineage>
        <taxon>Bacteria</taxon>
        <taxon>Bacillati</taxon>
        <taxon>Actinomycetota</taxon>
        <taxon>Actinomycetes</taxon>
        <taxon>Kitasatosporales</taxon>
        <taxon>Streptomycetaceae</taxon>
        <taxon>Kitasatospora</taxon>
    </lineage>
</organism>
<comment type="subcellular location">
    <subcellularLocation>
        <location evidence="1 7">Cell membrane</location>
        <topology evidence="1 7">Multi-pass membrane protein</topology>
    </subcellularLocation>
</comment>
<evidence type="ECO:0000256" key="2">
    <source>
        <dbReference type="ARBA" id="ARBA00022448"/>
    </source>
</evidence>
<sequence>MRALRSPKVLAGSVLLLLLLLLAVVGPLIAPHSADWQADRTSGLPLAPSGRFWLGTDQQQHDLFSRLLSGGRDTLLISFLAGMFACLLSVVVGVTAGFVGGLVDDLLSALANIFLALPGLLILMVIMKPLPPSETSNPLLIGSVIALTAWAWGARVLRAQTLALRAADYVEAARVIGERTWRIILFEVVPNLLPILASAFIFTVIYGIGTYTALAWLGVISPASVTWGTVLNEAQSSGAAVNGYWWWYLPPALAVALVGIALALVNFGIDEVINPRLTSARTGRARGVVFRLGLTPVLKTAAPEPAAAPSNPVPLKEAQP</sequence>
<evidence type="ECO:0000256" key="6">
    <source>
        <dbReference type="ARBA" id="ARBA00023136"/>
    </source>
</evidence>
<evidence type="ECO:0000259" key="8">
    <source>
        <dbReference type="PROSITE" id="PS50928"/>
    </source>
</evidence>
<dbReference type="CDD" id="cd06261">
    <property type="entry name" value="TM_PBP2"/>
    <property type="match status" value="1"/>
</dbReference>
<dbReference type="InterPro" id="IPR035906">
    <property type="entry name" value="MetI-like_sf"/>
</dbReference>
<feature type="transmembrane region" description="Helical" evidence="7">
    <location>
        <begin position="192"/>
        <end position="225"/>
    </location>
</feature>
<dbReference type="PANTHER" id="PTHR43386">
    <property type="entry name" value="OLIGOPEPTIDE TRANSPORT SYSTEM PERMEASE PROTEIN APPC"/>
    <property type="match status" value="1"/>
</dbReference>
<dbReference type="RefSeq" id="WP_285739437.1">
    <property type="nucleotide sequence ID" value="NZ_BSSA01000028.1"/>
</dbReference>
<dbReference type="PROSITE" id="PS50928">
    <property type="entry name" value="ABC_TM1"/>
    <property type="match status" value="1"/>
</dbReference>
<evidence type="ECO:0000256" key="3">
    <source>
        <dbReference type="ARBA" id="ARBA00022475"/>
    </source>
</evidence>
<dbReference type="InterPro" id="IPR000515">
    <property type="entry name" value="MetI-like"/>
</dbReference>
<evidence type="ECO:0000313" key="9">
    <source>
        <dbReference type="EMBL" id="GLW73817.1"/>
    </source>
</evidence>